<evidence type="ECO:0000313" key="10">
    <source>
        <dbReference type="EMBL" id="RAK19140.1"/>
    </source>
</evidence>
<evidence type="ECO:0000256" key="1">
    <source>
        <dbReference type="ARBA" id="ARBA00004236"/>
    </source>
</evidence>
<keyword evidence="4 6" id="KW-0807">Transducer</keyword>
<sequence length="576" mass="64030">MFLRSLKYKMMIVFSVIILIAELILSYIIFQSSSNLVIRSISEQARTIGEYAVSMIDIEKYRDIRPESGKTDYYYELRRQLNEIREANGLKYLYTMAREKSGETYKYYYVVDGMPLESEDASDLGDVEEEEFPKMIEAFNTGKTAEGELSDTEEYGALLTVYVPIKDRSGELLGILGVDYDATAIYELLQKNKRNMLILTVAILLVSLFVIYLFSRILTKPLIILTKQVEKVSNGDLTAAFNTNRKDEIGKLAAAFARMVKDLNQIISEIHMTTVQLNESSQQLVKSADITQQVAEQIAVSMSETARGTAKQTEEATVILRMMEDAMRRLNKGSEEVEETVQDAVTATKHAKEGQQAMQEAIEHLGEVTDTVTYATDAIQNLAKRSDEVGGIITVISNIANQTNLLALNAAIEAARAGESGKGFAIVADEIRKLAEQSKTAAQDIIRLIEDIQLETSVTVKTMESNLEAVKGQVNIIQKGGEALKAIVEKVQQTEEDTKNMKALFQSLNDDVAQVLHAIEQISSVIQETSAIAEAVSSSTDEQSDAVNNIMKNATELAQLSEQLRLQVSNFKIKEE</sequence>
<dbReference type="Pfam" id="PF00015">
    <property type="entry name" value="MCPsignal"/>
    <property type="match status" value="1"/>
</dbReference>
<dbReference type="CDD" id="cd06225">
    <property type="entry name" value="HAMP"/>
    <property type="match status" value="1"/>
</dbReference>
<evidence type="ECO:0000256" key="5">
    <source>
        <dbReference type="ARBA" id="ARBA00029447"/>
    </source>
</evidence>
<keyword evidence="2" id="KW-1003">Cell membrane</keyword>
<dbReference type="SMART" id="SM00283">
    <property type="entry name" value="MA"/>
    <property type="match status" value="1"/>
</dbReference>
<dbReference type="PRINTS" id="PR00260">
    <property type="entry name" value="CHEMTRNSDUCR"/>
</dbReference>
<dbReference type="SUPFAM" id="SSF58104">
    <property type="entry name" value="Methyl-accepting chemotaxis protein (MCP) signaling domain"/>
    <property type="match status" value="1"/>
</dbReference>
<keyword evidence="7" id="KW-0812">Transmembrane</keyword>
<dbReference type="GO" id="GO:0005886">
    <property type="term" value="C:plasma membrane"/>
    <property type="evidence" value="ECO:0007669"/>
    <property type="project" value="UniProtKB-SubCell"/>
</dbReference>
<comment type="similarity">
    <text evidence="5">Belongs to the methyl-accepting chemotaxis (MCP) protein family.</text>
</comment>
<comment type="caution">
    <text evidence="10">The sequence shown here is derived from an EMBL/GenBank/DDBJ whole genome shotgun (WGS) entry which is preliminary data.</text>
</comment>
<keyword evidence="3 7" id="KW-0472">Membrane</keyword>
<evidence type="ECO:0000256" key="4">
    <source>
        <dbReference type="ARBA" id="ARBA00023224"/>
    </source>
</evidence>
<evidence type="ECO:0000313" key="11">
    <source>
        <dbReference type="Proteomes" id="UP000248555"/>
    </source>
</evidence>
<organism evidence="10 11">
    <name type="scientific">Paranoxybacillus vitaminiphilus</name>
    <dbReference type="NCBI Taxonomy" id="581036"/>
    <lineage>
        <taxon>Bacteria</taxon>
        <taxon>Bacillati</taxon>
        <taxon>Bacillota</taxon>
        <taxon>Bacilli</taxon>
        <taxon>Bacillales</taxon>
        <taxon>Anoxybacillaceae</taxon>
        <taxon>Paranoxybacillus</taxon>
    </lineage>
</organism>
<reference evidence="10 11" key="1">
    <citation type="submission" date="2018-06" db="EMBL/GenBank/DDBJ databases">
        <title>Genomic Encyclopedia of Type Strains, Phase III (KMG-III): the genomes of soil and plant-associated and newly described type strains.</title>
        <authorList>
            <person name="Whitman W."/>
        </authorList>
    </citation>
    <scope>NUCLEOTIDE SEQUENCE [LARGE SCALE GENOMIC DNA]</scope>
    <source>
        <strain evidence="10 11">CGMCC 1.8979</strain>
    </source>
</reference>
<dbReference type="Gene3D" id="1.10.287.950">
    <property type="entry name" value="Methyl-accepting chemotaxis protein"/>
    <property type="match status" value="1"/>
</dbReference>
<evidence type="ECO:0000256" key="2">
    <source>
        <dbReference type="ARBA" id="ARBA00022475"/>
    </source>
</evidence>
<feature type="domain" description="Methyl-accepting transducer" evidence="8">
    <location>
        <begin position="287"/>
        <end position="537"/>
    </location>
</feature>
<dbReference type="AlphaFoldDB" id="A0A327YDP0"/>
<keyword evidence="7" id="KW-1133">Transmembrane helix</keyword>
<dbReference type="PANTHER" id="PTHR32089">
    <property type="entry name" value="METHYL-ACCEPTING CHEMOTAXIS PROTEIN MCPB"/>
    <property type="match status" value="1"/>
</dbReference>
<dbReference type="RefSeq" id="WP_111645286.1">
    <property type="nucleotide sequence ID" value="NZ_QLMH01000007.1"/>
</dbReference>
<evidence type="ECO:0000256" key="6">
    <source>
        <dbReference type="PROSITE-ProRule" id="PRU00284"/>
    </source>
</evidence>
<proteinExistence type="inferred from homology"/>
<dbReference type="PANTHER" id="PTHR32089:SF112">
    <property type="entry name" value="LYSOZYME-LIKE PROTEIN-RELATED"/>
    <property type="match status" value="1"/>
</dbReference>
<dbReference type="Proteomes" id="UP000248555">
    <property type="component" value="Unassembled WGS sequence"/>
</dbReference>
<dbReference type="InterPro" id="IPR029151">
    <property type="entry name" value="Sensor-like_sf"/>
</dbReference>
<feature type="domain" description="HAMP" evidence="9">
    <location>
        <begin position="216"/>
        <end position="268"/>
    </location>
</feature>
<comment type="subcellular location">
    <subcellularLocation>
        <location evidence="1">Cell membrane</location>
    </subcellularLocation>
</comment>
<dbReference type="CDD" id="cd11386">
    <property type="entry name" value="MCP_signal"/>
    <property type="match status" value="1"/>
</dbReference>
<dbReference type="OrthoDB" id="369835at2"/>
<evidence type="ECO:0000256" key="3">
    <source>
        <dbReference type="ARBA" id="ARBA00023136"/>
    </source>
</evidence>
<dbReference type="GO" id="GO:0006935">
    <property type="term" value="P:chemotaxis"/>
    <property type="evidence" value="ECO:0007669"/>
    <property type="project" value="InterPro"/>
</dbReference>
<protein>
    <submittedName>
        <fullName evidence="10">Methyl-accepting chemotaxis protein</fullName>
    </submittedName>
</protein>
<dbReference type="GO" id="GO:0007165">
    <property type="term" value="P:signal transduction"/>
    <property type="evidence" value="ECO:0007669"/>
    <property type="project" value="UniProtKB-KW"/>
</dbReference>
<dbReference type="Pfam" id="PF00672">
    <property type="entry name" value="HAMP"/>
    <property type="match status" value="1"/>
</dbReference>
<keyword evidence="11" id="KW-1185">Reference proteome</keyword>
<evidence type="ECO:0000259" key="9">
    <source>
        <dbReference type="PROSITE" id="PS50885"/>
    </source>
</evidence>
<dbReference type="PROSITE" id="PS50111">
    <property type="entry name" value="CHEMOTAXIS_TRANSDUC_2"/>
    <property type="match status" value="1"/>
</dbReference>
<accession>A0A327YDP0</accession>
<dbReference type="GO" id="GO:0004888">
    <property type="term" value="F:transmembrane signaling receptor activity"/>
    <property type="evidence" value="ECO:0007669"/>
    <property type="project" value="InterPro"/>
</dbReference>
<dbReference type="Gene3D" id="1.10.8.500">
    <property type="entry name" value="HAMP domain in histidine kinase"/>
    <property type="match status" value="1"/>
</dbReference>
<dbReference type="InterPro" id="IPR003660">
    <property type="entry name" value="HAMP_dom"/>
</dbReference>
<dbReference type="EMBL" id="QLMH01000007">
    <property type="protein sequence ID" value="RAK19140.1"/>
    <property type="molecule type" value="Genomic_DNA"/>
</dbReference>
<dbReference type="PROSITE" id="PS50885">
    <property type="entry name" value="HAMP"/>
    <property type="match status" value="1"/>
</dbReference>
<feature type="transmembrane region" description="Helical" evidence="7">
    <location>
        <begin position="196"/>
        <end position="214"/>
    </location>
</feature>
<dbReference type="SMART" id="SM00304">
    <property type="entry name" value="HAMP"/>
    <property type="match status" value="1"/>
</dbReference>
<dbReference type="SUPFAM" id="SSF103190">
    <property type="entry name" value="Sensory domain-like"/>
    <property type="match status" value="1"/>
</dbReference>
<dbReference type="InterPro" id="IPR004089">
    <property type="entry name" value="MCPsignal_dom"/>
</dbReference>
<feature type="transmembrane region" description="Helical" evidence="7">
    <location>
        <begin position="12"/>
        <end position="30"/>
    </location>
</feature>
<dbReference type="InterPro" id="IPR004090">
    <property type="entry name" value="Chemotax_Me-accpt_rcpt"/>
</dbReference>
<evidence type="ECO:0000256" key="7">
    <source>
        <dbReference type="SAM" id="Phobius"/>
    </source>
</evidence>
<gene>
    <name evidence="10" type="ORF">B0I26_10757</name>
</gene>
<evidence type="ECO:0000259" key="8">
    <source>
        <dbReference type="PROSITE" id="PS50111"/>
    </source>
</evidence>
<name>A0A327YDP0_9BACL</name>